<dbReference type="STRING" id="51670.SAMN04488557_1557"/>
<evidence type="ECO:0000313" key="1">
    <source>
        <dbReference type="EMBL" id="SFV32317.1"/>
    </source>
</evidence>
<sequence>MIELVVAVCMVDQPSRCRDVTLNFEGENVSAQQCMSTGQIEMAKWIGEHPNWTIQKWHCGIAGQFAKL</sequence>
<protein>
    <submittedName>
        <fullName evidence="1">Uncharacterized protein</fullName>
    </submittedName>
</protein>
<dbReference type="Proteomes" id="UP000199423">
    <property type="component" value="Unassembled WGS sequence"/>
</dbReference>
<dbReference type="RefSeq" id="WP_092866788.1">
    <property type="nucleotide sequence ID" value="NZ_FPCH01000002.1"/>
</dbReference>
<gene>
    <name evidence="1" type="ORF">SAMN04488557_1557</name>
</gene>
<dbReference type="AlphaFoldDB" id="A0A1I7NCB6"/>
<name>A0A1I7NCB6_9HYPH</name>
<proteinExistence type="predicted"/>
<organism evidence="1 2">
    <name type="scientific">Hyphomicrobium facile</name>
    <dbReference type="NCBI Taxonomy" id="51670"/>
    <lineage>
        <taxon>Bacteria</taxon>
        <taxon>Pseudomonadati</taxon>
        <taxon>Pseudomonadota</taxon>
        <taxon>Alphaproteobacteria</taxon>
        <taxon>Hyphomicrobiales</taxon>
        <taxon>Hyphomicrobiaceae</taxon>
        <taxon>Hyphomicrobium</taxon>
    </lineage>
</organism>
<reference evidence="2" key="1">
    <citation type="submission" date="2016-10" db="EMBL/GenBank/DDBJ databases">
        <authorList>
            <person name="Varghese N."/>
            <person name="Submissions S."/>
        </authorList>
    </citation>
    <scope>NUCLEOTIDE SEQUENCE [LARGE SCALE GENOMIC DNA]</scope>
    <source>
        <strain evidence="2">DSM 1565</strain>
    </source>
</reference>
<evidence type="ECO:0000313" key="2">
    <source>
        <dbReference type="Proteomes" id="UP000199423"/>
    </source>
</evidence>
<dbReference type="OrthoDB" id="7363897at2"/>
<keyword evidence="2" id="KW-1185">Reference proteome</keyword>
<accession>A0A1I7NCB6</accession>
<dbReference type="EMBL" id="FPCH01000002">
    <property type="protein sequence ID" value="SFV32317.1"/>
    <property type="molecule type" value="Genomic_DNA"/>
</dbReference>